<evidence type="ECO:0000313" key="7">
    <source>
        <dbReference type="EMBL" id="CAD9203698.1"/>
    </source>
</evidence>
<keyword evidence="6" id="KW-0732">Signal</keyword>
<dbReference type="GO" id="GO:0005385">
    <property type="term" value="F:zinc ion transmembrane transporter activity"/>
    <property type="evidence" value="ECO:0007669"/>
    <property type="project" value="TreeGrafter"/>
</dbReference>
<dbReference type="Pfam" id="PF02535">
    <property type="entry name" value="Zip"/>
    <property type="match status" value="1"/>
</dbReference>
<gene>
    <name evidence="7" type="ORF">TCHU04912_LOCUS5933</name>
</gene>
<evidence type="ECO:0000256" key="2">
    <source>
        <dbReference type="ARBA" id="ARBA00022692"/>
    </source>
</evidence>
<dbReference type="PANTHER" id="PTHR11040">
    <property type="entry name" value="ZINC/IRON TRANSPORTER"/>
    <property type="match status" value="1"/>
</dbReference>
<evidence type="ECO:0000256" key="3">
    <source>
        <dbReference type="ARBA" id="ARBA00022989"/>
    </source>
</evidence>
<dbReference type="EMBL" id="HBGG01011646">
    <property type="protein sequence ID" value="CAD9203698.1"/>
    <property type="molecule type" value="Transcribed_RNA"/>
</dbReference>
<feature type="transmembrane region" description="Helical" evidence="5">
    <location>
        <begin position="292"/>
        <end position="316"/>
    </location>
</feature>
<comment type="subcellular location">
    <subcellularLocation>
        <location evidence="1">Membrane</location>
        <topology evidence="1">Multi-pass membrane protein</topology>
    </subcellularLocation>
</comment>
<evidence type="ECO:0000256" key="1">
    <source>
        <dbReference type="ARBA" id="ARBA00004141"/>
    </source>
</evidence>
<feature type="transmembrane region" description="Helical" evidence="5">
    <location>
        <begin position="265"/>
        <end position="286"/>
    </location>
</feature>
<evidence type="ECO:0000256" key="5">
    <source>
        <dbReference type="SAM" id="Phobius"/>
    </source>
</evidence>
<dbReference type="AlphaFoldDB" id="A0A7S1SMW3"/>
<protein>
    <submittedName>
        <fullName evidence="7">Uncharacterized protein</fullName>
    </submittedName>
</protein>
<dbReference type="PANTHER" id="PTHR11040:SF140">
    <property type="entry name" value="ZRT (ZRT), IRT- (IRT-) LIKE PROTEIN TRANSPORTER"/>
    <property type="match status" value="1"/>
</dbReference>
<keyword evidence="4 5" id="KW-0472">Membrane</keyword>
<feature type="transmembrane region" description="Helical" evidence="5">
    <location>
        <begin position="33"/>
        <end position="54"/>
    </location>
</feature>
<keyword evidence="3 5" id="KW-1133">Transmembrane helix</keyword>
<name>A0A7S1SMW3_9CHLO</name>
<evidence type="ECO:0000256" key="6">
    <source>
        <dbReference type="SAM" id="SignalP"/>
    </source>
</evidence>
<accession>A0A7S1SMW3</accession>
<proteinExistence type="predicted"/>
<keyword evidence="2 5" id="KW-0812">Transmembrane</keyword>
<feature type="transmembrane region" description="Helical" evidence="5">
    <location>
        <begin position="337"/>
        <end position="354"/>
    </location>
</feature>
<reference evidence="7" key="1">
    <citation type="submission" date="2021-01" db="EMBL/GenBank/DDBJ databases">
        <authorList>
            <person name="Corre E."/>
            <person name="Pelletier E."/>
            <person name="Niang G."/>
            <person name="Scheremetjew M."/>
            <person name="Finn R."/>
            <person name="Kale V."/>
            <person name="Holt S."/>
            <person name="Cochrane G."/>
            <person name="Meng A."/>
            <person name="Brown T."/>
            <person name="Cohen L."/>
        </authorList>
    </citation>
    <scope>NUCLEOTIDE SEQUENCE</scope>
    <source>
        <strain evidence="7">PLY429</strain>
    </source>
</reference>
<organism evidence="7">
    <name type="scientific">Tetraselmis chuii</name>
    <dbReference type="NCBI Taxonomy" id="63592"/>
    <lineage>
        <taxon>Eukaryota</taxon>
        <taxon>Viridiplantae</taxon>
        <taxon>Chlorophyta</taxon>
        <taxon>core chlorophytes</taxon>
        <taxon>Chlorodendrophyceae</taxon>
        <taxon>Chlorodendrales</taxon>
        <taxon>Chlorodendraceae</taxon>
        <taxon>Tetraselmis</taxon>
    </lineage>
</organism>
<sequence length="357" mass="37395">MLSAGVMLSAALVHLLAESFVKLMKATGEEEPFPWAMVLCGLGFILTLVTAQLLEPGSGESRCMECIEGCQINQSRKVSPAAAILTKGVSGNFEHHVWHDLVLDHSRCTHHIVLAPEIGEPAAHHAHAHAPSSAPPALPLYRPGSNECGCAAHSSLGQPLLLSEVQEVVSDGEAHQAAPVEGLPPHLGNFGCEESQQPDSHHAVGSFVLAVGLALHSCIEGAAIGAQQSESDVLHVAVAVMAHKGLTAYAVGSSLLISRATPMQYASYLALFTMSTPVGILIGALLSTSLNGLWAVGMSAVASGTFMYSAVVEVLGNELRLDCYAIDSVHRTYGAKMAKLAAFIVGFVLMTLVSKLE</sequence>
<feature type="signal peptide" evidence="6">
    <location>
        <begin position="1"/>
        <end position="17"/>
    </location>
</feature>
<dbReference type="InterPro" id="IPR003689">
    <property type="entry name" value="ZIP"/>
</dbReference>
<evidence type="ECO:0000256" key="4">
    <source>
        <dbReference type="ARBA" id="ARBA00023136"/>
    </source>
</evidence>
<dbReference type="GO" id="GO:0016020">
    <property type="term" value="C:membrane"/>
    <property type="evidence" value="ECO:0007669"/>
    <property type="project" value="UniProtKB-SubCell"/>
</dbReference>
<feature type="chain" id="PRO_5030616315" evidence="6">
    <location>
        <begin position="18"/>
        <end position="357"/>
    </location>
</feature>